<dbReference type="OrthoDB" id="5588650at2"/>
<keyword evidence="1" id="KW-0472">Membrane</keyword>
<dbReference type="eggNOG" id="COG3094">
    <property type="taxonomic scope" value="Bacteria"/>
</dbReference>
<dbReference type="EMBL" id="CP007030">
    <property type="protein sequence ID" value="AHF02038.1"/>
    <property type="molecule type" value="Genomic_DNA"/>
</dbReference>
<organism evidence="2 3">
    <name type="scientific">Thiomicrospira aerophila AL3</name>
    <dbReference type="NCBI Taxonomy" id="717772"/>
    <lineage>
        <taxon>Bacteria</taxon>
        <taxon>Pseudomonadati</taxon>
        <taxon>Pseudomonadota</taxon>
        <taxon>Gammaproteobacteria</taxon>
        <taxon>Thiotrichales</taxon>
        <taxon>Piscirickettsiaceae</taxon>
        <taxon>Thiomicrospira</taxon>
    </lineage>
</organism>
<protein>
    <submittedName>
        <fullName evidence="2">Invasion protein</fullName>
    </submittedName>
</protein>
<keyword evidence="1" id="KW-0812">Transmembrane</keyword>
<dbReference type="AlphaFoldDB" id="W0DXM8"/>
<dbReference type="InParanoid" id="W0DXM8"/>
<gene>
    <name evidence="2" type="ORF">THIAE_09970</name>
</gene>
<keyword evidence="3" id="KW-1185">Reference proteome</keyword>
<dbReference type="KEGG" id="tao:THIAE_09970"/>
<dbReference type="HOGENOM" id="CLU_123860_2_1_6"/>
<dbReference type="PANTHER" id="PTHR39594:SF1">
    <property type="entry name" value="PROTEIN YCHQ"/>
    <property type="match status" value="1"/>
</dbReference>
<feature type="transmembrane region" description="Helical" evidence="1">
    <location>
        <begin position="41"/>
        <end position="64"/>
    </location>
</feature>
<dbReference type="GO" id="GO:0005886">
    <property type="term" value="C:plasma membrane"/>
    <property type="evidence" value="ECO:0007669"/>
    <property type="project" value="TreeGrafter"/>
</dbReference>
<feature type="transmembrane region" description="Helical" evidence="1">
    <location>
        <begin position="98"/>
        <end position="116"/>
    </location>
</feature>
<name>W0DXM8_9GAMM</name>
<dbReference type="InterPro" id="IPR007360">
    <property type="entry name" value="SirB"/>
</dbReference>
<dbReference type="Pfam" id="PF04247">
    <property type="entry name" value="SirB"/>
    <property type="match status" value="1"/>
</dbReference>
<dbReference type="PANTHER" id="PTHR39594">
    <property type="entry name" value="PROTEIN YCHQ"/>
    <property type="match status" value="1"/>
</dbReference>
<evidence type="ECO:0000313" key="2">
    <source>
        <dbReference type="EMBL" id="AHF02038.1"/>
    </source>
</evidence>
<evidence type="ECO:0000256" key="1">
    <source>
        <dbReference type="SAM" id="Phobius"/>
    </source>
</evidence>
<evidence type="ECO:0000313" key="3">
    <source>
        <dbReference type="Proteomes" id="UP000005380"/>
    </source>
</evidence>
<reference evidence="2 3" key="1">
    <citation type="submission" date="2013-12" db="EMBL/GenBank/DDBJ databases">
        <authorList>
            <consortium name="DOE Joint Genome Institute"/>
            <person name="Kappler U."/>
            <person name="Huntemann M."/>
            <person name="Han J."/>
            <person name="Chen A."/>
            <person name="Kyrpides N."/>
            <person name="Mavromatis K."/>
            <person name="Markowitz V."/>
            <person name="Palaniappan K."/>
            <person name="Ivanova N."/>
            <person name="Schaumberg A."/>
            <person name="Pati A."/>
            <person name="Liolios K."/>
            <person name="Nordberg H.P."/>
            <person name="Cantor M.N."/>
            <person name="Hua S.X."/>
            <person name="Woyke T."/>
        </authorList>
    </citation>
    <scope>NUCLEOTIDE SEQUENCE [LARGE SCALE GENOMIC DNA]</scope>
    <source>
        <strain evidence="3">AL2</strain>
    </source>
</reference>
<dbReference type="RefSeq" id="WP_006460159.1">
    <property type="nucleotide sequence ID" value="NZ_CP007030.1"/>
</dbReference>
<dbReference type="STRING" id="717772.THIAE_09970"/>
<sequence>MYAGLLLLHKIAVLTSISVFFIRGLGVIYNREWVTRKPVKIVPHVIDTVLILSAVGIVLVTPFAFSDPWILMKTFGVLVYVALSVVVFKVAKSRAQRALFWVLNLAVLFFLVAVAVEKQVWPF</sequence>
<proteinExistence type="predicted"/>
<dbReference type="PIRSF" id="PIRSF005610">
    <property type="entry name" value="SirB"/>
    <property type="match status" value="1"/>
</dbReference>
<feature type="transmembrane region" description="Helical" evidence="1">
    <location>
        <begin position="6"/>
        <end position="29"/>
    </location>
</feature>
<feature type="transmembrane region" description="Helical" evidence="1">
    <location>
        <begin position="70"/>
        <end position="91"/>
    </location>
</feature>
<accession>W0DXM8</accession>
<dbReference type="FunCoup" id="W0DXM8">
    <property type="interactions" value="26"/>
</dbReference>
<keyword evidence="1" id="KW-1133">Transmembrane helix</keyword>
<dbReference type="Proteomes" id="UP000005380">
    <property type="component" value="Chromosome"/>
</dbReference>